<protein>
    <submittedName>
        <fullName evidence="2">Uncharacterized protein</fullName>
    </submittedName>
</protein>
<dbReference type="Proteomes" id="UP000645555">
    <property type="component" value="Unassembled WGS sequence"/>
</dbReference>
<evidence type="ECO:0000313" key="2">
    <source>
        <dbReference type="EMBL" id="GGX96163.1"/>
    </source>
</evidence>
<dbReference type="EMBL" id="BMWD01000045">
    <property type="protein sequence ID" value="GGX96163.1"/>
    <property type="molecule type" value="Genomic_DNA"/>
</dbReference>
<reference evidence="2" key="2">
    <citation type="submission" date="2020-09" db="EMBL/GenBank/DDBJ databases">
        <authorList>
            <person name="Sun Q."/>
            <person name="Ohkuma M."/>
        </authorList>
    </citation>
    <scope>NUCLEOTIDE SEQUENCE</scope>
    <source>
        <strain evidence="2">JCM 4956</strain>
    </source>
</reference>
<gene>
    <name evidence="2" type="ORF">GCM10010515_73440</name>
</gene>
<feature type="region of interest" description="Disordered" evidence="1">
    <location>
        <begin position="63"/>
        <end position="111"/>
    </location>
</feature>
<reference evidence="2" key="1">
    <citation type="journal article" date="2014" name="Int. J. Syst. Evol. Microbiol.">
        <title>Complete genome sequence of Corynebacterium casei LMG S-19264T (=DSM 44701T), isolated from a smear-ripened cheese.</title>
        <authorList>
            <consortium name="US DOE Joint Genome Institute (JGI-PGF)"/>
            <person name="Walter F."/>
            <person name="Albersmeier A."/>
            <person name="Kalinowski J."/>
            <person name="Ruckert C."/>
        </authorList>
    </citation>
    <scope>NUCLEOTIDE SEQUENCE</scope>
    <source>
        <strain evidence="2">JCM 4956</strain>
    </source>
</reference>
<comment type="caution">
    <text evidence="2">The sequence shown here is derived from an EMBL/GenBank/DDBJ whole genome shotgun (WGS) entry which is preliminary data.</text>
</comment>
<dbReference type="AlphaFoldDB" id="A0A918U636"/>
<accession>A0A918U636</accession>
<sequence>MRVTVLVAVVAATALPAVLVVVVVGHGPSLSFGMPTECSATSGNGHFGCRNGKGTRLTARSRLSRGEGPTLTPAAGGAVRREGRADAPPSRRTASWIQRARGVTVPGTRSS</sequence>
<organism evidence="2 3">
    <name type="scientific">Streptomyces fructofermentans</name>
    <dbReference type="NCBI Taxonomy" id="152141"/>
    <lineage>
        <taxon>Bacteria</taxon>
        <taxon>Bacillati</taxon>
        <taxon>Actinomycetota</taxon>
        <taxon>Actinomycetes</taxon>
        <taxon>Kitasatosporales</taxon>
        <taxon>Streptomycetaceae</taxon>
        <taxon>Streptomyces</taxon>
    </lineage>
</organism>
<evidence type="ECO:0000256" key="1">
    <source>
        <dbReference type="SAM" id="MobiDB-lite"/>
    </source>
</evidence>
<name>A0A918U636_9ACTN</name>
<evidence type="ECO:0000313" key="3">
    <source>
        <dbReference type="Proteomes" id="UP000645555"/>
    </source>
</evidence>
<keyword evidence="3" id="KW-1185">Reference proteome</keyword>
<proteinExistence type="predicted"/>